<dbReference type="EMBL" id="CP060784">
    <property type="protein sequence ID" value="QNP51624.1"/>
    <property type="molecule type" value="Genomic_DNA"/>
</dbReference>
<feature type="domain" description="DUF4394" evidence="2">
    <location>
        <begin position="68"/>
        <end position="282"/>
    </location>
</feature>
<dbReference type="PROSITE" id="PS51257">
    <property type="entry name" value="PROKAR_LIPOPROTEIN"/>
    <property type="match status" value="1"/>
</dbReference>
<dbReference type="InterPro" id="IPR025507">
    <property type="entry name" value="DUF4394"/>
</dbReference>
<gene>
    <name evidence="3" type="ORF">H9L05_16795</name>
</gene>
<keyword evidence="1" id="KW-0732">Signal</keyword>
<dbReference type="Proteomes" id="UP000516093">
    <property type="component" value="Chromosome"/>
</dbReference>
<evidence type="ECO:0000313" key="4">
    <source>
        <dbReference type="Proteomes" id="UP000516093"/>
    </source>
</evidence>
<dbReference type="SUPFAM" id="SSF75011">
    <property type="entry name" value="3-carboxy-cis,cis-mucoante lactonizing enzyme"/>
    <property type="match status" value="1"/>
</dbReference>
<reference evidence="3 4" key="1">
    <citation type="submission" date="2020-08" db="EMBL/GenBank/DDBJ databases">
        <title>Genome sequence of Hymenobacter qilianensis JCM 19763T.</title>
        <authorList>
            <person name="Hyun D.-W."/>
            <person name="Bae J.-W."/>
        </authorList>
    </citation>
    <scope>NUCLEOTIDE SEQUENCE [LARGE SCALE GENOMIC DNA]</scope>
    <source>
        <strain evidence="3 4">JCM 19763</strain>
    </source>
</reference>
<protein>
    <submittedName>
        <fullName evidence="3">DUF4394 domain-containing protein</fullName>
    </submittedName>
</protein>
<dbReference type="Pfam" id="PF14339">
    <property type="entry name" value="DUF4394"/>
    <property type="match status" value="1"/>
</dbReference>
<keyword evidence="4" id="KW-1185">Reference proteome</keyword>
<evidence type="ECO:0000313" key="3">
    <source>
        <dbReference type="EMBL" id="QNP51624.1"/>
    </source>
</evidence>
<dbReference type="AlphaFoldDB" id="A0A7H0GTK8"/>
<proteinExistence type="predicted"/>
<sequence length="309" mass="32358">MLKFSSLAKWGVAVLLLSSLSSCEDILDQYFPKPTPTLPTSPIQTVAYTTYADAVTPGSGDGAWQNGLIIFNPITLAKIQEMPITGLSAVTDRIFGLDIRPATGQLYALVATTSATDGRLYTINPANGAATLVAPVSIPLSGSLTLGFDFNPVVDRIRIVTNSGQNLRVNPVDGVAIEDGRINGGNANRVVGLAYDNNVAGATSTNLYALDFTEDKLYLMNPPNAGTITEIGPLSINFLSDGSFDIGATSKKAYAVMSGPNVGRLYSINLTTGAATELGDFGFPPIRPSPTPGFVFAPFITGFTLGLGL</sequence>
<accession>A0A7H0GTK8</accession>
<feature type="chain" id="PRO_5028867624" evidence="1">
    <location>
        <begin position="25"/>
        <end position="309"/>
    </location>
</feature>
<evidence type="ECO:0000259" key="2">
    <source>
        <dbReference type="Pfam" id="PF14339"/>
    </source>
</evidence>
<evidence type="ECO:0000256" key="1">
    <source>
        <dbReference type="SAM" id="SignalP"/>
    </source>
</evidence>
<feature type="signal peptide" evidence="1">
    <location>
        <begin position="1"/>
        <end position="24"/>
    </location>
</feature>
<dbReference type="KEGG" id="hqi:H9L05_16795"/>
<name>A0A7H0GTK8_9BACT</name>
<dbReference type="RefSeq" id="WP_187731902.1">
    <property type="nucleotide sequence ID" value="NZ_BMFN01000003.1"/>
</dbReference>
<organism evidence="3 4">
    <name type="scientific">Hymenobacter qilianensis</name>
    <dbReference type="NCBI Taxonomy" id="1385715"/>
    <lineage>
        <taxon>Bacteria</taxon>
        <taxon>Pseudomonadati</taxon>
        <taxon>Bacteroidota</taxon>
        <taxon>Cytophagia</taxon>
        <taxon>Cytophagales</taxon>
        <taxon>Hymenobacteraceae</taxon>
        <taxon>Hymenobacter</taxon>
    </lineage>
</organism>